<keyword evidence="3" id="KW-1185">Reference proteome</keyword>
<feature type="coiled-coil region" evidence="1">
    <location>
        <begin position="86"/>
        <end position="120"/>
    </location>
</feature>
<accession>A0A7M7L3Z6</accession>
<proteinExistence type="predicted"/>
<evidence type="ECO:0000313" key="2">
    <source>
        <dbReference type="EnsemblMetazoa" id="XP_026297247"/>
    </source>
</evidence>
<reference evidence="4" key="2">
    <citation type="submission" date="2025-04" db="UniProtKB">
        <authorList>
            <consortium name="RefSeq"/>
        </authorList>
    </citation>
    <scope>IDENTIFICATION</scope>
    <source>
        <strain evidence="4">DH4</strain>
        <tissue evidence="4">Whole body</tissue>
    </source>
</reference>
<feature type="coiled-coil region" evidence="1">
    <location>
        <begin position="10"/>
        <end position="44"/>
    </location>
</feature>
<evidence type="ECO:0000256" key="1">
    <source>
        <dbReference type="SAM" id="Coils"/>
    </source>
</evidence>
<dbReference type="AlphaFoldDB" id="A0A7M7L3Z6"/>
<dbReference type="RefSeq" id="XP_026297247.1">
    <property type="nucleotide sequence ID" value="XM_026441462.1"/>
</dbReference>
<gene>
    <name evidence="4" type="primary">LOC113218879</name>
</gene>
<dbReference type="GeneID" id="113218879"/>
<dbReference type="KEGG" id="ame:113218879"/>
<dbReference type="EnsemblMetazoa" id="XM_026441462">
    <property type="protein sequence ID" value="XP_026297247"/>
    <property type="gene ID" value="LOC113218879"/>
</dbReference>
<name>A0A7M7L3Z6_APIME</name>
<keyword evidence="1" id="KW-0175">Coiled coil</keyword>
<reference evidence="2" key="1">
    <citation type="submission" date="2021-01" db="UniProtKB">
        <authorList>
            <consortium name="EnsemblMetazoa"/>
        </authorList>
    </citation>
    <scope>IDENTIFICATION</scope>
    <source>
        <strain evidence="2">DH4</strain>
    </source>
</reference>
<sequence>MVQDMMKGDISLATTEISKLEEKITHLENSLNNLENVVKNLHVLASEYVGEMEEEMEKEIIEGAEEPHPPAAQRISLSELLGGIDIKEMHKDVATLQEEVNQIKNNLKELQDEFSQTKDGNE</sequence>
<protein>
    <submittedName>
        <fullName evidence="4">Uncharacterized protein LOC113218879</fullName>
    </submittedName>
</protein>
<dbReference type="Proteomes" id="UP000005203">
    <property type="component" value="Linkage group LG6"/>
</dbReference>
<evidence type="ECO:0000313" key="4">
    <source>
        <dbReference type="RefSeq" id="XP_026297247.1"/>
    </source>
</evidence>
<accession>A0A8B8GZU0</accession>
<evidence type="ECO:0000313" key="3">
    <source>
        <dbReference type="Proteomes" id="UP000005203"/>
    </source>
</evidence>
<organism evidence="2">
    <name type="scientific">Apis mellifera</name>
    <name type="common">Honeybee</name>
    <dbReference type="NCBI Taxonomy" id="7460"/>
    <lineage>
        <taxon>Eukaryota</taxon>
        <taxon>Metazoa</taxon>
        <taxon>Ecdysozoa</taxon>
        <taxon>Arthropoda</taxon>
        <taxon>Hexapoda</taxon>
        <taxon>Insecta</taxon>
        <taxon>Pterygota</taxon>
        <taxon>Neoptera</taxon>
        <taxon>Endopterygota</taxon>
        <taxon>Hymenoptera</taxon>
        <taxon>Apocrita</taxon>
        <taxon>Aculeata</taxon>
        <taxon>Apoidea</taxon>
        <taxon>Anthophila</taxon>
        <taxon>Apidae</taxon>
        <taxon>Apis</taxon>
    </lineage>
</organism>
<dbReference type="OrthoDB" id="5981048at2759"/>
<dbReference type="Gene3D" id="1.20.5.340">
    <property type="match status" value="1"/>
</dbReference>